<protein>
    <submittedName>
        <fullName evidence="7">Energy transducer TonB</fullName>
    </submittedName>
</protein>
<keyword evidence="4" id="KW-0472">Membrane</keyword>
<dbReference type="Proteomes" id="UP000776651">
    <property type="component" value="Unassembled WGS sequence"/>
</dbReference>
<proteinExistence type="predicted"/>
<reference evidence="7 8" key="1">
    <citation type="submission" date="2021-08" db="EMBL/GenBank/DDBJ databases">
        <title>Comparative Genomics Analysis of the Genus Qipengyuania Reveals Extensive Genetic Diversity and Metabolic Versatility, Including the Description of Fifteen Novel Species.</title>
        <authorList>
            <person name="Liu Y."/>
        </authorList>
    </citation>
    <scope>NUCLEOTIDE SEQUENCE [LARGE SCALE GENOMIC DNA]</scope>
    <source>
        <strain evidence="7 8">GH25</strain>
    </source>
</reference>
<dbReference type="EMBL" id="JAIGNQ010000001">
    <property type="protein sequence ID" value="MBX7487414.1"/>
    <property type="molecule type" value="Genomic_DNA"/>
</dbReference>
<evidence type="ECO:0000259" key="6">
    <source>
        <dbReference type="PROSITE" id="PS52015"/>
    </source>
</evidence>
<dbReference type="InterPro" id="IPR006260">
    <property type="entry name" value="TonB/TolA_C"/>
</dbReference>
<name>A0ABS7JFT5_9SPHN</name>
<dbReference type="NCBIfam" id="TIGR01352">
    <property type="entry name" value="tonB_Cterm"/>
    <property type="match status" value="1"/>
</dbReference>
<keyword evidence="8" id="KW-1185">Reference proteome</keyword>
<evidence type="ECO:0000256" key="2">
    <source>
        <dbReference type="ARBA" id="ARBA00022692"/>
    </source>
</evidence>
<evidence type="ECO:0000256" key="1">
    <source>
        <dbReference type="ARBA" id="ARBA00004167"/>
    </source>
</evidence>
<accession>A0ABS7JFT5</accession>
<feature type="compositionally biased region" description="Acidic residues" evidence="5">
    <location>
        <begin position="94"/>
        <end position="107"/>
    </location>
</feature>
<sequence>MVLEPSSQWQLDYGDTRCRIGRIFGEGETETALYLEQVEPSESLHWIVGGGIVTRLGSKFTTQFGPGFDPYITRSDIGLTISGFGDAVRGTGFEDSESNAESDEEEPIGLPHLDPNEGASVEWVRLSRGNRSYQLKLGNLKPVYEAMNTCMVNLVTYWGGDPELLRKRKTAPILTNLNLVAMQIQRHYPSQALSRGAQADLLIRAMVEADGTVSKCHITSLTQADLFDTEACRVMLKDAKFEPATDMDGRPMASYAIQRVLYRMSSNR</sequence>
<evidence type="ECO:0000313" key="8">
    <source>
        <dbReference type="Proteomes" id="UP000776651"/>
    </source>
</evidence>
<comment type="subcellular location">
    <subcellularLocation>
        <location evidence="1">Membrane</location>
        <topology evidence="1">Single-pass membrane protein</topology>
    </subcellularLocation>
</comment>
<dbReference type="RefSeq" id="WP_221596886.1">
    <property type="nucleotide sequence ID" value="NZ_JAIGNQ010000001.1"/>
</dbReference>
<dbReference type="SUPFAM" id="SSF74653">
    <property type="entry name" value="TolA/TonB C-terminal domain"/>
    <property type="match status" value="1"/>
</dbReference>
<feature type="region of interest" description="Disordered" evidence="5">
    <location>
        <begin position="90"/>
        <end position="114"/>
    </location>
</feature>
<dbReference type="Pfam" id="PF03544">
    <property type="entry name" value="TonB_C"/>
    <property type="match status" value="1"/>
</dbReference>
<dbReference type="InterPro" id="IPR037682">
    <property type="entry name" value="TonB_C"/>
</dbReference>
<evidence type="ECO:0000313" key="7">
    <source>
        <dbReference type="EMBL" id="MBX7487414.1"/>
    </source>
</evidence>
<dbReference type="PROSITE" id="PS52015">
    <property type="entry name" value="TONB_CTD"/>
    <property type="match status" value="1"/>
</dbReference>
<evidence type="ECO:0000256" key="4">
    <source>
        <dbReference type="ARBA" id="ARBA00023136"/>
    </source>
</evidence>
<organism evidence="7 8">
    <name type="scientific">Qipengyuania pacifica</name>
    <dbReference type="NCBI Taxonomy" id="2860199"/>
    <lineage>
        <taxon>Bacteria</taxon>
        <taxon>Pseudomonadati</taxon>
        <taxon>Pseudomonadota</taxon>
        <taxon>Alphaproteobacteria</taxon>
        <taxon>Sphingomonadales</taxon>
        <taxon>Erythrobacteraceae</taxon>
        <taxon>Qipengyuania</taxon>
    </lineage>
</organism>
<keyword evidence="2" id="KW-0812">Transmembrane</keyword>
<dbReference type="Gene3D" id="3.30.1150.10">
    <property type="match status" value="1"/>
</dbReference>
<evidence type="ECO:0000256" key="5">
    <source>
        <dbReference type="SAM" id="MobiDB-lite"/>
    </source>
</evidence>
<comment type="caution">
    <text evidence="7">The sequence shown here is derived from an EMBL/GenBank/DDBJ whole genome shotgun (WGS) entry which is preliminary data.</text>
</comment>
<gene>
    <name evidence="7" type="ORF">K3177_02685</name>
</gene>
<keyword evidence="3" id="KW-1133">Transmembrane helix</keyword>
<feature type="domain" description="TonB C-terminal" evidence="6">
    <location>
        <begin position="173"/>
        <end position="268"/>
    </location>
</feature>
<evidence type="ECO:0000256" key="3">
    <source>
        <dbReference type="ARBA" id="ARBA00022989"/>
    </source>
</evidence>